<proteinExistence type="predicted"/>
<sequence length="40" mass="4461">VENEINRLWKEGATLEEAAEAGARLAKQYWKKKNADKSGG</sequence>
<comment type="caution">
    <text evidence="1">The sequence shown here is derived from an EMBL/GenBank/DDBJ whole genome shotgun (WGS) entry which is preliminary data.</text>
</comment>
<dbReference type="AlphaFoldDB" id="X1QW47"/>
<dbReference type="EMBL" id="BARV01039209">
    <property type="protein sequence ID" value="GAI55120.1"/>
    <property type="molecule type" value="Genomic_DNA"/>
</dbReference>
<reference evidence="1" key="1">
    <citation type="journal article" date="2014" name="Front. Microbiol.">
        <title>High frequency of phylogenetically diverse reductive dehalogenase-homologous genes in deep subseafloor sedimentary metagenomes.</title>
        <authorList>
            <person name="Kawai M."/>
            <person name="Futagami T."/>
            <person name="Toyoda A."/>
            <person name="Takaki Y."/>
            <person name="Nishi S."/>
            <person name="Hori S."/>
            <person name="Arai W."/>
            <person name="Tsubouchi T."/>
            <person name="Morono Y."/>
            <person name="Uchiyama I."/>
            <person name="Ito T."/>
            <person name="Fujiyama A."/>
            <person name="Inagaki F."/>
            <person name="Takami H."/>
        </authorList>
    </citation>
    <scope>NUCLEOTIDE SEQUENCE</scope>
    <source>
        <strain evidence="1">Expedition CK06-06</strain>
    </source>
</reference>
<evidence type="ECO:0000313" key="1">
    <source>
        <dbReference type="EMBL" id="GAI55120.1"/>
    </source>
</evidence>
<gene>
    <name evidence="1" type="ORF">S06H3_60165</name>
</gene>
<organism evidence="1">
    <name type="scientific">marine sediment metagenome</name>
    <dbReference type="NCBI Taxonomy" id="412755"/>
    <lineage>
        <taxon>unclassified sequences</taxon>
        <taxon>metagenomes</taxon>
        <taxon>ecological metagenomes</taxon>
    </lineage>
</organism>
<name>X1QW47_9ZZZZ</name>
<accession>X1QW47</accession>
<protein>
    <submittedName>
        <fullName evidence="1">Uncharacterized protein</fullName>
    </submittedName>
</protein>
<feature type="non-terminal residue" evidence="1">
    <location>
        <position position="1"/>
    </location>
</feature>